<dbReference type="AlphaFoldDB" id="A0A178HG47"/>
<gene>
    <name evidence="1" type="primary">cas7c</name>
    <name evidence="1" type="ORF">DBT54_08775</name>
</gene>
<comment type="caution">
    <text evidence="1">The sequence shown here is derived from an EMBL/GenBank/DDBJ whole genome shotgun (WGS) entry which is preliminary data.</text>
</comment>
<sequence length="287" mass="32284">MSLDHKIDFIATIEVKNANPNGDPLAGNYPRTDIGGYGIITDVCLKRKLRNRMQDQGHEIFVKANDRIDDGYLSLQSRYEAAFGEPKDRKKMPNEEMAKVFCENWVDVRSFGQVVTYDSKSIGIRGPVSIAMAKSLSPVEVVSMQITRSTNAAEKGNDRASDTMGSKQYVDYGVYVIKGSINPYFAEKTQFSEEDADLVKECLRTLFVNDASAARPEGSMEVVDIYWFDHPSKIGVVSSGKVFNLLKYEEVPTLDIHSYDDYGIHLDEDKLKKYQEAGLKVEHFHGL</sequence>
<proteinExistence type="predicted"/>
<dbReference type="GO" id="GO:0043571">
    <property type="term" value="P:maintenance of CRISPR repeat elements"/>
    <property type="evidence" value="ECO:0007669"/>
    <property type="project" value="InterPro"/>
</dbReference>
<dbReference type="Pfam" id="PF05107">
    <property type="entry name" value="Cas_Cas7"/>
    <property type="match status" value="1"/>
</dbReference>
<organism evidence="1 2">
    <name type="scientific">Aerococcus urinae</name>
    <dbReference type="NCBI Taxonomy" id="1376"/>
    <lineage>
        <taxon>Bacteria</taxon>
        <taxon>Bacillati</taxon>
        <taxon>Bacillota</taxon>
        <taxon>Bacilli</taxon>
        <taxon>Lactobacillales</taxon>
        <taxon>Aerococcaceae</taxon>
        <taxon>Aerococcus</taxon>
    </lineage>
</organism>
<name>A0A178HG47_9LACT</name>
<dbReference type="InterPro" id="IPR006482">
    <property type="entry name" value="Cas7_Csh2/Csh2"/>
</dbReference>
<dbReference type="NCBIfam" id="TIGR02589">
    <property type="entry name" value="cas_Csd2"/>
    <property type="match status" value="1"/>
</dbReference>
<dbReference type="EMBL" id="QMHM01000024">
    <property type="protein sequence ID" value="RAV77460.1"/>
    <property type="molecule type" value="Genomic_DNA"/>
</dbReference>
<dbReference type="GeneID" id="86971619"/>
<accession>A0A178HG47</accession>
<dbReference type="Proteomes" id="UP000251923">
    <property type="component" value="Unassembled WGS sequence"/>
</dbReference>
<dbReference type="RefSeq" id="WP_064293058.1">
    <property type="nucleotide sequence ID" value="NZ_JASODP010000017.1"/>
</dbReference>
<protein>
    <submittedName>
        <fullName evidence="1">Type I-C CRISPR-associated protein Cas7/Csd2</fullName>
    </submittedName>
</protein>
<reference evidence="1 2" key="1">
    <citation type="submission" date="2018-04" db="EMBL/GenBank/DDBJ databases">
        <title>Aerococcus urinae genomes.</title>
        <authorList>
            <person name="Hilt E."/>
            <person name="Gilbert N.M."/>
            <person name="Thomas-White K."/>
            <person name="Putonti C."/>
            <person name="Lewis A.L."/>
            <person name="Visck K.L."/>
            <person name="Wolfe A.J."/>
        </authorList>
    </citation>
    <scope>NUCLEOTIDE SEQUENCE [LARGE SCALE GENOMIC DNA]</scope>
    <source>
        <strain evidence="1 2">UMB7480</strain>
    </source>
</reference>
<evidence type="ECO:0000313" key="2">
    <source>
        <dbReference type="Proteomes" id="UP000251923"/>
    </source>
</evidence>
<dbReference type="InterPro" id="IPR013418">
    <property type="entry name" value="CRISPR-assoc_prot_Cas7/Csd2"/>
</dbReference>
<dbReference type="NCBIfam" id="TIGR01595">
    <property type="entry name" value="cas_CT1132"/>
    <property type="match status" value="1"/>
</dbReference>
<evidence type="ECO:0000313" key="1">
    <source>
        <dbReference type="EMBL" id="RAV77460.1"/>
    </source>
</evidence>